<keyword evidence="11 13" id="KW-0472">Membrane</keyword>
<dbReference type="GO" id="GO:0046872">
    <property type="term" value="F:metal ion binding"/>
    <property type="evidence" value="ECO:0007669"/>
    <property type="project" value="UniProtKB-KW"/>
</dbReference>
<dbReference type="AlphaFoldDB" id="A0A0A2G6T1"/>
<feature type="transmembrane region" description="Helical" evidence="13">
    <location>
        <begin position="462"/>
        <end position="485"/>
    </location>
</feature>
<keyword evidence="8 12" id="KW-0630">Potassium</keyword>
<evidence type="ECO:0000256" key="6">
    <source>
        <dbReference type="ARBA" id="ARBA00022538"/>
    </source>
</evidence>
<comment type="similarity">
    <text evidence="2">Belongs to the TrkH potassium transport family.</text>
</comment>
<dbReference type="EMBL" id="JQZW01000008">
    <property type="protein sequence ID" value="KGN98152.1"/>
    <property type="molecule type" value="Genomic_DNA"/>
</dbReference>
<keyword evidence="12" id="KW-0479">Metal-binding</keyword>
<dbReference type="InterPro" id="IPR004772">
    <property type="entry name" value="TrkH"/>
</dbReference>
<feature type="transmembrane region" description="Helical" evidence="13">
    <location>
        <begin position="146"/>
        <end position="170"/>
    </location>
</feature>
<evidence type="ECO:0000256" key="4">
    <source>
        <dbReference type="ARBA" id="ARBA00022475"/>
    </source>
</evidence>
<comment type="subcellular location">
    <subcellularLocation>
        <location evidence="1">Cell inner membrane</location>
        <topology evidence="1">Multi-pass membrane protein</topology>
    </subcellularLocation>
</comment>
<keyword evidence="3" id="KW-0813">Transport</keyword>
<reference evidence="14 15" key="1">
    <citation type="submission" date="2014-08" db="EMBL/GenBank/DDBJ databases">
        <title>Porphyromonas gingivicanis strain:COT-022_OH1391 Genome sequencing.</title>
        <authorList>
            <person name="Wallis C."/>
            <person name="Deusch O."/>
            <person name="O'Flynn C."/>
            <person name="Davis I."/>
            <person name="Jospin G."/>
            <person name="Darling A.E."/>
            <person name="Coil D.A."/>
            <person name="Alexiev A."/>
            <person name="Horsfall A."/>
            <person name="Kirkwood N."/>
            <person name="Harris S."/>
            <person name="Eisen J.A."/>
        </authorList>
    </citation>
    <scope>NUCLEOTIDE SEQUENCE [LARGE SCALE GENOMIC DNA]</scope>
    <source>
        <strain evidence="15">COT-022 OH1391</strain>
    </source>
</reference>
<evidence type="ECO:0000256" key="7">
    <source>
        <dbReference type="ARBA" id="ARBA00022692"/>
    </source>
</evidence>
<feature type="transmembrane region" description="Helical" evidence="13">
    <location>
        <begin position="278"/>
        <end position="298"/>
    </location>
</feature>
<dbReference type="PANTHER" id="PTHR32024">
    <property type="entry name" value="TRK SYSTEM POTASSIUM UPTAKE PROTEIN TRKG-RELATED"/>
    <property type="match status" value="1"/>
</dbReference>
<keyword evidence="9 13" id="KW-1133">Transmembrane helix</keyword>
<feature type="binding site" evidence="12">
    <location>
        <position position="324"/>
    </location>
    <ligand>
        <name>K(+)</name>
        <dbReference type="ChEBI" id="CHEBI:29103"/>
    </ligand>
</feature>
<evidence type="ECO:0000256" key="5">
    <source>
        <dbReference type="ARBA" id="ARBA00022519"/>
    </source>
</evidence>
<feature type="transmembrane region" description="Helical" evidence="13">
    <location>
        <begin position="398"/>
        <end position="421"/>
    </location>
</feature>
<evidence type="ECO:0000256" key="2">
    <source>
        <dbReference type="ARBA" id="ARBA00009137"/>
    </source>
</evidence>
<dbReference type="Pfam" id="PF02386">
    <property type="entry name" value="TrkH"/>
    <property type="match status" value="1"/>
</dbReference>
<evidence type="ECO:0000256" key="8">
    <source>
        <dbReference type="ARBA" id="ARBA00022958"/>
    </source>
</evidence>
<feature type="binding site" evidence="12">
    <location>
        <position position="227"/>
    </location>
    <ligand>
        <name>K(+)</name>
        <dbReference type="ChEBI" id="CHEBI:29103"/>
    </ligand>
</feature>
<keyword evidence="7 13" id="KW-0812">Transmembrane</keyword>
<keyword evidence="4" id="KW-1003">Cell membrane</keyword>
<evidence type="ECO:0000313" key="15">
    <source>
        <dbReference type="Proteomes" id="UP000030134"/>
    </source>
</evidence>
<keyword evidence="15" id="KW-1185">Reference proteome</keyword>
<sequence length="488" mass="54209">MHRRPLINFPFVALVVGNMCLLETFFLLICCILSLFYQESDTLPFAYTTAIMLCCGLGLLYYGREQRSKLGGNLREGMLAVTATWVTLSVIGMLPFIFGGYTESVIDAFFETVSGYTTTGATIFSSVEQLPHGILLWRSLIQWQGGIGIVVFSLALLPIMGKGGGLLYNAETTGIKHERFLPRIGQVAKRLFLVYIILTFSLTILLLLGKMNFFEALCHSLTCVSTGGYSTRNEGILAYNSPYIEYVITFFMFVGSLNMPLIYFAFSGKPTKLFKDEEFKWFAIFVSVFVVVTSVWIYSQGIYDTVESNFRHAIFQVVSLTSSTGYITADMNEWHPFFFCLGIMMMAVCGCAGSTTGGLKMSRFMVLVKNLNNEFKKRVHPNMVALVRINGHALGSDLVVQVMAFISLYLVVILVGIIALTLTDNTFITAASATFTCISNVGPSFGKYSLHFAEATGFEKGILSVIMLAGRLEVFTVISLLHPVFWKR</sequence>
<feature type="transmembrane region" description="Helical" evidence="13">
    <location>
        <begin position="243"/>
        <end position="266"/>
    </location>
</feature>
<protein>
    <submittedName>
        <fullName evidence="14">Potassium transporter</fullName>
    </submittedName>
</protein>
<dbReference type="GO" id="GO:0005886">
    <property type="term" value="C:plasma membrane"/>
    <property type="evidence" value="ECO:0007669"/>
    <property type="project" value="UniProtKB-SubCell"/>
</dbReference>
<gene>
    <name evidence="14" type="ORF">HQ36_04375</name>
</gene>
<evidence type="ECO:0000256" key="11">
    <source>
        <dbReference type="ARBA" id="ARBA00023136"/>
    </source>
</evidence>
<evidence type="ECO:0000256" key="1">
    <source>
        <dbReference type="ARBA" id="ARBA00004429"/>
    </source>
</evidence>
<organism evidence="14 15">
    <name type="scientific">Porphyromonas gingivicanis</name>
    <dbReference type="NCBI Taxonomy" id="266762"/>
    <lineage>
        <taxon>Bacteria</taxon>
        <taxon>Pseudomonadati</taxon>
        <taxon>Bacteroidota</taxon>
        <taxon>Bacteroidia</taxon>
        <taxon>Bacteroidales</taxon>
        <taxon>Porphyromonadaceae</taxon>
        <taxon>Porphyromonas</taxon>
    </lineage>
</organism>
<dbReference type="eggNOG" id="COG0168">
    <property type="taxonomic scope" value="Bacteria"/>
</dbReference>
<dbReference type="PANTHER" id="PTHR32024:SF2">
    <property type="entry name" value="TRK SYSTEM POTASSIUM UPTAKE PROTEIN TRKG-RELATED"/>
    <property type="match status" value="1"/>
</dbReference>
<feature type="transmembrane region" description="Helical" evidence="13">
    <location>
        <begin position="191"/>
        <end position="209"/>
    </location>
</feature>
<keyword evidence="10" id="KW-0406">Ion transport</keyword>
<feature type="transmembrane region" description="Helical" evidence="13">
    <location>
        <begin position="43"/>
        <end position="62"/>
    </location>
</feature>
<dbReference type="PIRSF" id="PIRSF006247">
    <property type="entry name" value="TrkH"/>
    <property type="match status" value="1"/>
</dbReference>
<evidence type="ECO:0000313" key="14">
    <source>
        <dbReference type="EMBL" id="KGN98152.1"/>
    </source>
</evidence>
<keyword evidence="5" id="KW-0997">Cell inner membrane</keyword>
<dbReference type="Proteomes" id="UP000030134">
    <property type="component" value="Unassembled WGS sequence"/>
</dbReference>
<dbReference type="InterPro" id="IPR003445">
    <property type="entry name" value="Cat_transpt"/>
</dbReference>
<comment type="caution">
    <text evidence="14">The sequence shown here is derived from an EMBL/GenBank/DDBJ whole genome shotgun (WGS) entry which is preliminary data.</text>
</comment>
<proteinExistence type="inferred from homology"/>
<feature type="transmembrane region" description="Helical" evidence="13">
    <location>
        <begin position="336"/>
        <end position="359"/>
    </location>
</feature>
<feature type="transmembrane region" description="Helical" evidence="13">
    <location>
        <begin position="12"/>
        <end position="37"/>
    </location>
</feature>
<evidence type="ECO:0000256" key="12">
    <source>
        <dbReference type="PIRSR" id="PIRSR006247-1"/>
    </source>
</evidence>
<name>A0A0A2G6T1_9PORP</name>
<evidence type="ECO:0000256" key="3">
    <source>
        <dbReference type="ARBA" id="ARBA00022448"/>
    </source>
</evidence>
<feature type="transmembrane region" description="Helical" evidence="13">
    <location>
        <begin position="74"/>
        <end position="98"/>
    </location>
</feature>
<feature type="binding site" evidence="12">
    <location>
        <position position="441"/>
    </location>
    <ligand>
        <name>K(+)</name>
        <dbReference type="ChEBI" id="CHEBI:29103"/>
    </ligand>
</feature>
<feature type="binding site" evidence="12">
    <location>
        <position position="119"/>
    </location>
    <ligand>
        <name>K(+)</name>
        <dbReference type="ChEBI" id="CHEBI:29103"/>
    </ligand>
</feature>
<evidence type="ECO:0000256" key="9">
    <source>
        <dbReference type="ARBA" id="ARBA00022989"/>
    </source>
</evidence>
<dbReference type="STRING" id="266762.HQ36_04375"/>
<accession>A0A0A2G6T1</accession>
<evidence type="ECO:0000256" key="10">
    <source>
        <dbReference type="ARBA" id="ARBA00023065"/>
    </source>
</evidence>
<keyword evidence="6" id="KW-0633">Potassium transport</keyword>
<feature type="binding site" evidence="12">
    <location>
        <position position="118"/>
    </location>
    <ligand>
        <name>K(+)</name>
        <dbReference type="ChEBI" id="CHEBI:29103"/>
    </ligand>
</feature>
<evidence type="ECO:0000256" key="13">
    <source>
        <dbReference type="SAM" id="Phobius"/>
    </source>
</evidence>
<dbReference type="GO" id="GO:0015379">
    <property type="term" value="F:potassium:chloride symporter activity"/>
    <property type="evidence" value="ECO:0007669"/>
    <property type="project" value="InterPro"/>
</dbReference>
<feature type="binding site" evidence="12">
    <location>
        <position position="440"/>
    </location>
    <ligand>
        <name>K(+)</name>
        <dbReference type="ChEBI" id="CHEBI:29103"/>
    </ligand>
</feature>